<evidence type="ECO:0000256" key="5">
    <source>
        <dbReference type="SAM" id="Coils"/>
    </source>
</evidence>
<evidence type="ECO:0000256" key="3">
    <source>
        <dbReference type="ARBA" id="ARBA00023054"/>
    </source>
</evidence>
<evidence type="ECO:0000256" key="6">
    <source>
        <dbReference type="SAM" id="Phobius"/>
    </source>
</evidence>
<name>A0A7U4DQH8_DESPD</name>
<protein>
    <recommendedName>
        <fullName evidence="9">DNA recombination protein RmuC</fullName>
    </recommendedName>
</protein>
<feature type="coiled-coil region" evidence="5">
    <location>
        <begin position="49"/>
        <end position="114"/>
    </location>
</feature>
<dbReference type="Pfam" id="PF02646">
    <property type="entry name" value="RmuC"/>
    <property type="match status" value="1"/>
</dbReference>
<evidence type="ECO:0000313" key="7">
    <source>
        <dbReference type="EMBL" id="ADW19104.1"/>
    </source>
</evidence>
<comment type="function">
    <text evidence="1">Involved in DNA recombination.</text>
</comment>
<sequence>MPPLPSPFDQIDLFSCVLGAGACAVVAILVLLAGHSRTQRRHLILSLRLERLQDESRAQEAEVQRLRLERDQLARECREMDAENASLQTACRAMQQQVDERETLLAEARQQIEQDFQFLAGRIISEKGEQLNKQHASALTLLLRPFHEQLLEFKRKIEETYDRDARDRVSMLKEIEHLKRLNQQISAEAANLTQALRGSNKLQGQWGEMVLSRLLEASGLRNGKEFAVQVHCTTSDGTAYQPDAVVYLPENRTVIIDAKVSLKAFVDAHNAPADDLREQKIKLHLDSIKRQISLLSSKEYHLLSDLGALDFVLLFIPVEGAFQLAVEREPEILISAMQKKVILASPSTLLAVLRTIHHLWRLDEQNRNSLVIAKQAGSLYDKFVGFVEAFEDVGFRLNQAQQAWHTARNRLTAGQGNLIARTEALKHLGVQASKELPDSLKHRSSFSGETS</sequence>
<dbReference type="PANTHER" id="PTHR30563:SF0">
    <property type="entry name" value="DNA RECOMBINATION PROTEIN RMUC"/>
    <property type="match status" value="1"/>
</dbReference>
<keyword evidence="6" id="KW-1133">Transmembrane helix</keyword>
<gene>
    <name evidence="7" type="ordered locus">Despr_2971</name>
</gene>
<keyword evidence="8" id="KW-1185">Reference proteome</keyword>
<dbReference type="GO" id="GO:0006310">
    <property type="term" value="P:DNA recombination"/>
    <property type="evidence" value="ECO:0007669"/>
    <property type="project" value="UniProtKB-KW"/>
</dbReference>
<dbReference type="EMBL" id="CP002364">
    <property type="protein sequence ID" value="ADW19104.1"/>
    <property type="molecule type" value="Genomic_DNA"/>
</dbReference>
<keyword evidence="6" id="KW-0812">Transmembrane</keyword>
<evidence type="ECO:0000256" key="2">
    <source>
        <dbReference type="ARBA" id="ARBA00009840"/>
    </source>
</evidence>
<proteinExistence type="inferred from homology"/>
<accession>A0A7U4DQH8</accession>
<feature type="transmembrane region" description="Helical" evidence="6">
    <location>
        <begin position="12"/>
        <end position="33"/>
    </location>
</feature>
<dbReference type="AlphaFoldDB" id="A0A7U4DQH8"/>
<dbReference type="KEGG" id="dpr:Despr_2971"/>
<dbReference type="Proteomes" id="UP000006365">
    <property type="component" value="Chromosome"/>
</dbReference>
<organism evidence="7 8">
    <name type="scientific">Desulfobulbus propionicus (strain ATCC 33891 / DSM 2032 / VKM B-1956 / 1pr3)</name>
    <dbReference type="NCBI Taxonomy" id="577650"/>
    <lineage>
        <taxon>Bacteria</taxon>
        <taxon>Pseudomonadati</taxon>
        <taxon>Thermodesulfobacteriota</taxon>
        <taxon>Desulfobulbia</taxon>
        <taxon>Desulfobulbales</taxon>
        <taxon>Desulfobulbaceae</taxon>
        <taxon>Desulfobulbus</taxon>
    </lineage>
</organism>
<reference evidence="7 8" key="1">
    <citation type="journal article" date="2011" name="Stand. Genomic Sci.">
        <title>Complete genome sequence of Desulfobulbus propionicus type strain (1pr3).</title>
        <authorList>
            <person name="Pagani I."/>
            <person name="Lapidus A."/>
            <person name="Nolan M."/>
            <person name="Lucas S."/>
            <person name="Hammon N."/>
            <person name="Deshpande S."/>
            <person name="Cheng J.F."/>
            <person name="Chertkov O."/>
            <person name="Davenport K."/>
            <person name="Tapia R."/>
            <person name="Han C."/>
            <person name="Goodwin L."/>
            <person name="Pitluck S."/>
            <person name="Liolios K."/>
            <person name="Mavromatis K."/>
            <person name="Ivanova N."/>
            <person name="Mikhailova N."/>
            <person name="Pati A."/>
            <person name="Chen A."/>
            <person name="Palaniappan K."/>
            <person name="Land M."/>
            <person name="Hauser L."/>
            <person name="Chang Y.J."/>
            <person name="Jeffries C.D."/>
            <person name="Detter J.C."/>
            <person name="Brambilla E."/>
            <person name="Kannan K.P."/>
            <person name="Djao O.D."/>
            <person name="Rohde M."/>
            <person name="Pukall R."/>
            <person name="Spring S."/>
            <person name="Goker M."/>
            <person name="Sikorski J."/>
            <person name="Woyke T."/>
            <person name="Bristow J."/>
            <person name="Eisen J.A."/>
            <person name="Markowitz V."/>
            <person name="Hugenholtz P."/>
            <person name="Kyrpides N.C."/>
            <person name="Klenk H.P."/>
        </authorList>
    </citation>
    <scope>NUCLEOTIDE SEQUENCE [LARGE SCALE GENOMIC DNA]</scope>
    <source>
        <strain evidence="8">ATCC 33891 / DSM 2032 / 1pr3</strain>
    </source>
</reference>
<evidence type="ECO:0008006" key="9">
    <source>
        <dbReference type="Google" id="ProtNLM"/>
    </source>
</evidence>
<evidence type="ECO:0000313" key="8">
    <source>
        <dbReference type="Proteomes" id="UP000006365"/>
    </source>
</evidence>
<evidence type="ECO:0000256" key="4">
    <source>
        <dbReference type="ARBA" id="ARBA00023172"/>
    </source>
</evidence>
<keyword evidence="6" id="KW-0472">Membrane</keyword>
<keyword evidence="3 5" id="KW-0175">Coiled coil</keyword>
<comment type="similarity">
    <text evidence="2">Belongs to the RmuC family.</text>
</comment>
<evidence type="ECO:0000256" key="1">
    <source>
        <dbReference type="ARBA" id="ARBA00003416"/>
    </source>
</evidence>
<keyword evidence="4" id="KW-0233">DNA recombination</keyword>
<dbReference type="PANTHER" id="PTHR30563">
    <property type="entry name" value="DNA RECOMBINATION PROTEIN RMUC"/>
    <property type="match status" value="1"/>
</dbReference>
<dbReference type="InterPro" id="IPR003798">
    <property type="entry name" value="DNA_recombination_RmuC"/>
</dbReference>